<accession>A0A8B7NZD5</accession>
<proteinExistence type="predicted"/>
<dbReference type="AlphaFoldDB" id="A0A8B7NZD5"/>
<gene>
    <name evidence="3" type="primary">LOC108675617</name>
</gene>
<reference evidence="3" key="1">
    <citation type="submission" date="2025-08" db="UniProtKB">
        <authorList>
            <consortium name="RefSeq"/>
        </authorList>
    </citation>
    <scope>IDENTIFICATION</scope>
    <source>
        <tissue evidence="3">Whole organism</tissue>
    </source>
</reference>
<evidence type="ECO:0000313" key="2">
    <source>
        <dbReference type="Proteomes" id="UP000694843"/>
    </source>
</evidence>
<dbReference type="KEGG" id="hazt:108675617"/>
<dbReference type="GeneID" id="108675617"/>
<protein>
    <submittedName>
        <fullName evidence="3">Protein PRQFV-amide</fullName>
    </submittedName>
</protein>
<evidence type="ECO:0000313" key="3">
    <source>
        <dbReference type="RefSeq" id="XP_018019133.1"/>
    </source>
</evidence>
<feature type="region of interest" description="Disordered" evidence="1">
    <location>
        <begin position="37"/>
        <end position="59"/>
    </location>
</feature>
<dbReference type="RefSeq" id="XP_018019133.1">
    <property type="nucleotide sequence ID" value="XM_018163644.2"/>
</dbReference>
<sequence length="413" mass="45971">MWQAWYARSETKPVPQAKATRVHQKVRSASHFFSADSGRLKTSQGRGDQRGLRSAPAVGPSMKRPSSLCLVAALIWTLLLAPHAASSSQLEAVEFQPAYSAAPRYLGSSEEYYQDGGAADWSRESNEISATGLPLEKKWTGPEERSQARMLYNYLLSRRFGGDLFGKRMGSSYPGNKFRFFTNDPSSSGSGVHGSEFLGKRNTPGNIGISEFLGKRARVSEFLGKRAEEGYKEKEEIGTPSKRARISEFLGKRGRISEFLGKRARVSEFLGKRLPSEASSKRTRASEYSGKWPRVSEFLGKRSVPDPMPMKKARVSEFLGKRASPSELYGKRASISEYWGKRLINPYDFSTKRVRASEFLGKRSRSRVSEFLGKRSVDDEDPTTINDKLVSEEEPLAGGASDESSKLSHLSYV</sequence>
<organism evidence="2 3">
    <name type="scientific">Hyalella azteca</name>
    <name type="common">Amphipod</name>
    <dbReference type="NCBI Taxonomy" id="294128"/>
    <lineage>
        <taxon>Eukaryota</taxon>
        <taxon>Metazoa</taxon>
        <taxon>Ecdysozoa</taxon>
        <taxon>Arthropoda</taxon>
        <taxon>Crustacea</taxon>
        <taxon>Multicrustacea</taxon>
        <taxon>Malacostraca</taxon>
        <taxon>Eumalacostraca</taxon>
        <taxon>Peracarida</taxon>
        <taxon>Amphipoda</taxon>
        <taxon>Senticaudata</taxon>
        <taxon>Talitrida</taxon>
        <taxon>Talitroidea</taxon>
        <taxon>Hyalellidae</taxon>
        <taxon>Hyalella</taxon>
    </lineage>
</organism>
<dbReference type="Proteomes" id="UP000694843">
    <property type="component" value="Unplaced"/>
</dbReference>
<keyword evidence="2" id="KW-1185">Reference proteome</keyword>
<dbReference type="OrthoDB" id="6418606at2759"/>
<evidence type="ECO:0000256" key="1">
    <source>
        <dbReference type="SAM" id="MobiDB-lite"/>
    </source>
</evidence>
<feature type="region of interest" description="Disordered" evidence="1">
    <location>
        <begin position="373"/>
        <end position="413"/>
    </location>
</feature>
<name>A0A8B7NZD5_HYAAZ</name>